<evidence type="ECO:0000256" key="4">
    <source>
        <dbReference type="ARBA" id="ARBA00023136"/>
    </source>
</evidence>
<evidence type="ECO:0000256" key="1">
    <source>
        <dbReference type="ARBA" id="ARBA00004141"/>
    </source>
</evidence>
<feature type="transmembrane region" description="Helical" evidence="6">
    <location>
        <begin position="342"/>
        <end position="361"/>
    </location>
</feature>
<evidence type="ECO:0000256" key="2">
    <source>
        <dbReference type="ARBA" id="ARBA00022692"/>
    </source>
</evidence>
<organism evidence="8 9">
    <name type="scientific">Triparma laevis f. longispina</name>
    <dbReference type="NCBI Taxonomy" id="1714387"/>
    <lineage>
        <taxon>Eukaryota</taxon>
        <taxon>Sar</taxon>
        <taxon>Stramenopiles</taxon>
        <taxon>Ochrophyta</taxon>
        <taxon>Bolidophyceae</taxon>
        <taxon>Parmales</taxon>
        <taxon>Triparmaceae</taxon>
        <taxon>Triparma</taxon>
    </lineage>
</organism>
<accession>A0A9W7KY88</accession>
<sequence length="404" mass="43905">MEPVLGANADPDTETPSHSREVALQHMANSIPFLQLLLLWYLGGVLCVASTKTLLMGEDAISPAALSMFQFLCTILPLNYALHGHTLWRGVPLSLPKHKLQDDKAKKLTMCALFYSTGFVLTSVSFYTSSASFTETIKAAEPLTSSAVAVLYNLDSVPFKEMLSLALIVIGVLLTTKGAHSGSGVPAAAKTQDDFLSTIVTLAANLCFSFRGAYQTMLKKPISNSNGVGSLPKTITDFQLFLRISHFGFFLSFALVLLCDIIWPILANRSESTLTTLSHLVVKIGRSFPILIINGICHGIYNQASTVMLSRLSLVHHAALNCARRLFAIVVTSIYFRVPFTTSGVLGVTLTLLGFGIYSNLKARRKLRGLKDVVHGGQNLPTSESGKPERRNRIRGPFSNNSNV</sequence>
<dbReference type="GO" id="GO:0016020">
    <property type="term" value="C:membrane"/>
    <property type="evidence" value="ECO:0007669"/>
    <property type="project" value="UniProtKB-SubCell"/>
</dbReference>
<feature type="transmembrane region" description="Helical" evidence="6">
    <location>
        <begin position="61"/>
        <end position="82"/>
    </location>
</feature>
<comment type="subcellular location">
    <subcellularLocation>
        <location evidence="1">Membrane</location>
        <topology evidence="1">Multi-pass membrane protein</topology>
    </subcellularLocation>
</comment>
<feature type="transmembrane region" description="Helical" evidence="6">
    <location>
        <begin position="33"/>
        <end position="55"/>
    </location>
</feature>
<comment type="caution">
    <text evidence="8">The sequence shown here is derived from an EMBL/GenBank/DDBJ whole genome shotgun (WGS) entry which is preliminary data.</text>
</comment>
<feature type="transmembrane region" description="Helical" evidence="6">
    <location>
        <begin position="108"/>
        <end position="128"/>
    </location>
</feature>
<evidence type="ECO:0000256" key="3">
    <source>
        <dbReference type="ARBA" id="ARBA00022989"/>
    </source>
</evidence>
<dbReference type="InterPro" id="IPR050186">
    <property type="entry name" value="TPT_transporter"/>
</dbReference>
<feature type="transmembrane region" description="Helical" evidence="6">
    <location>
        <begin position="195"/>
        <end position="214"/>
    </location>
</feature>
<dbReference type="Pfam" id="PF03151">
    <property type="entry name" value="TPT"/>
    <property type="match status" value="1"/>
</dbReference>
<name>A0A9W7KY88_9STRA</name>
<keyword evidence="2 6" id="KW-0812">Transmembrane</keyword>
<proteinExistence type="predicted"/>
<feature type="transmembrane region" description="Helical" evidence="6">
    <location>
        <begin position="247"/>
        <end position="266"/>
    </location>
</feature>
<evidence type="ECO:0000313" key="9">
    <source>
        <dbReference type="Proteomes" id="UP001165122"/>
    </source>
</evidence>
<dbReference type="EMBL" id="BRXW01000247">
    <property type="protein sequence ID" value="GMI16233.1"/>
    <property type="molecule type" value="Genomic_DNA"/>
</dbReference>
<dbReference type="Proteomes" id="UP001165122">
    <property type="component" value="Unassembled WGS sequence"/>
</dbReference>
<dbReference type="OrthoDB" id="6418713at2759"/>
<dbReference type="PANTHER" id="PTHR11132">
    <property type="entry name" value="SOLUTE CARRIER FAMILY 35"/>
    <property type="match status" value="1"/>
</dbReference>
<feature type="domain" description="Sugar phosphate transporter" evidence="7">
    <location>
        <begin position="35"/>
        <end position="359"/>
    </location>
</feature>
<feature type="region of interest" description="Disordered" evidence="5">
    <location>
        <begin position="378"/>
        <end position="404"/>
    </location>
</feature>
<evidence type="ECO:0000256" key="6">
    <source>
        <dbReference type="SAM" id="Phobius"/>
    </source>
</evidence>
<keyword evidence="9" id="KW-1185">Reference proteome</keyword>
<protein>
    <recommendedName>
        <fullName evidence="7">Sugar phosphate transporter domain-containing protein</fullName>
    </recommendedName>
</protein>
<dbReference type="AlphaFoldDB" id="A0A9W7KY88"/>
<gene>
    <name evidence="8" type="ORF">TrLO_g2389</name>
</gene>
<evidence type="ECO:0000259" key="7">
    <source>
        <dbReference type="Pfam" id="PF03151"/>
    </source>
</evidence>
<evidence type="ECO:0000256" key="5">
    <source>
        <dbReference type="SAM" id="MobiDB-lite"/>
    </source>
</evidence>
<reference evidence="9" key="1">
    <citation type="journal article" date="2023" name="Commun. Biol.">
        <title>Genome analysis of Parmales, the sister group of diatoms, reveals the evolutionary specialization of diatoms from phago-mixotrophs to photoautotrophs.</title>
        <authorList>
            <person name="Ban H."/>
            <person name="Sato S."/>
            <person name="Yoshikawa S."/>
            <person name="Yamada K."/>
            <person name="Nakamura Y."/>
            <person name="Ichinomiya M."/>
            <person name="Sato N."/>
            <person name="Blanc-Mathieu R."/>
            <person name="Endo H."/>
            <person name="Kuwata A."/>
            <person name="Ogata H."/>
        </authorList>
    </citation>
    <scope>NUCLEOTIDE SEQUENCE [LARGE SCALE GENOMIC DNA]</scope>
    <source>
        <strain evidence="9">NIES 3700</strain>
    </source>
</reference>
<evidence type="ECO:0000313" key="8">
    <source>
        <dbReference type="EMBL" id="GMI16233.1"/>
    </source>
</evidence>
<dbReference type="InterPro" id="IPR004853">
    <property type="entry name" value="Sugar_P_trans_dom"/>
</dbReference>
<keyword evidence="4 6" id="KW-0472">Membrane</keyword>
<keyword evidence="3 6" id="KW-1133">Transmembrane helix</keyword>